<comment type="subcellular location">
    <subcellularLocation>
        <location evidence="1">Membrane</location>
        <topology evidence="1">Multi-pass membrane protein</topology>
    </subcellularLocation>
</comment>
<evidence type="ECO:0000313" key="14">
    <source>
        <dbReference type="Proteomes" id="UP000194565"/>
    </source>
</evidence>
<evidence type="ECO:0000256" key="1">
    <source>
        <dbReference type="ARBA" id="ARBA00004141"/>
    </source>
</evidence>
<dbReference type="InterPro" id="IPR000425">
    <property type="entry name" value="MIP"/>
</dbReference>
<evidence type="ECO:0000256" key="6">
    <source>
        <dbReference type="ARBA" id="ARBA00023136"/>
    </source>
</evidence>
<protein>
    <submittedName>
        <fullName evidence="10">Glycerol transporter</fullName>
    </submittedName>
    <submittedName>
        <fullName evidence="9">Glycerol uptake facilitator protein</fullName>
    </submittedName>
</protein>
<comment type="caution">
    <text evidence="9">The sequence shown here is derived from an EMBL/GenBank/DDBJ whole genome shotgun (WGS) entry which is preliminary data.</text>
</comment>
<dbReference type="SUPFAM" id="SSF81338">
    <property type="entry name" value="Aquaporin-like"/>
    <property type="match status" value="1"/>
</dbReference>
<feature type="transmembrane region" description="Helical" evidence="8">
    <location>
        <begin position="182"/>
        <end position="200"/>
    </location>
</feature>
<reference evidence="10 13" key="3">
    <citation type="submission" date="2015-06" db="EMBL/GenBank/DDBJ databases">
        <title>Improved classification and identification of acetic acid bacteria using matrix-assisted laser desorption/ionization time-of-flight mass spectrometry; Gluconobacter nephelii and Gluconobacter uchimurae are later heterotypic synonyms of Gluconobacter japonicus and Gluconobacter oxydans, respectively.</title>
        <authorList>
            <person name="Li L."/>
            <person name="Cleenwerck I."/>
            <person name="De Vuyst L."/>
            <person name="Vandamme P."/>
        </authorList>
    </citation>
    <scope>NUCLEOTIDE SEQUENCE [LARGE SCALE GENOMIC DNA]</scope>
    <source>
        <strain evidence="10 13">LMG 1663</strain>
    </source>
</reference>
<sequence length="274" mass="29153">MTGVNKAFIGELIAECVAVFIIIVFGDSVAAMYSLYDPSPYKLAYWGVCIVWGLGVTIAIYVTGAVSGTHANPAVTLALACFRGFSWKKVIPYWGAQVLGGFLGAIIVYTLFSPVIDHYAAIHQMDRLHDGAGAGVFFTHPGDFITPMHAFVDEIILTAMLLLGIFAVTCEYNTQAPQANSGALIIGFLVAAIGASAGYLEGWAINPARDFGPRLFCYFAGWGSSALPSPANYWWVPIAGPLIGGVIGGAFYQGLLKPFMPSLNKARASDTAHD</sequence>
<dbReference type="STRING" id="104102.AtDm6_3075"/>
<dbReference type="AlphaFoldDB" id="A0A094YLC2"/>
<dbReference type="PROSITE" id="PS00221">
    <property type="entry name" value="MIP"/>
    <property type="match status" value="1"/>
</dbReference>
<comment type="similarity">
    <text evidence="2 7">Belongs to the MIP/aquaporin (TC 1.A.8) family.</text>
</comment>
<keyword evidence="5 8" id="KW-1133">Transmembrane helix</keyword>
<reference evidence="9 12" key="1">
    <citation type="submission" date="2014-06" db="EMBL/GenBank/DDBJ databases">
        <title>Functional and comparative genomic analyses of the Drosophila gut microbiota identify candidate symbiosis factors.</title>
        <authorList>
            <person name="Newell P.D."/>
            <person name="Chaston J.M."/>
            <person name="Douglas A.E."/>
        </authorList>
    </citation>
    <scope>NUCLEOTIDE SEQUENCE [LARGE SCALE GENOMIC DNA]</scope>
    <source>
        <strain evidence="9 12">DmCS_006</strain>
    </source>
</reference>
<dbReference type="CDD" id="cd00333">
    <property type="entry name" value="MIP"/>
    <property type="match status" value="1"/>
</dbReference>
<evidence type="ECO:0000256" key="7">
    <source>
        <dbReference type="RuleBase" id="RU000477"/>
    </source>
</evidence>
<keyword evidence="6 8" id="KW-0472">Membrane</keyword>
<gene>
    <name evidence="10" type="ORF">AD947_16205</name>
    <name evidence="9" type="ORF">AtDm6_3075</name>
    <name evidence="11" type="ORF">HC62_05865</name>
</gene>
<evidence type="ECO:0000256" key="2">
    <source>
        <dbReference type="ARBA" id="ARBA00006175"/>
    </source>
</evidence>
<keyword evidence="3 7" id="KW-0813">Transport</keyword>
<dbReference type="OrthoDB" id="9807293at2"/>
<keyword evidence="4 7" id="KW-0812">Transmembrane</keyword>
<dbReference type="GO" id="GO:0015254">
    <property type="term" value="F:glycerol channel activity"/>
    <property type="evidence" value="ECO:0007669"/>
    <property type="project" value="TreeGrafter"/>
</dbReference>
<evidence type="ECO:0000313" key="12">
    <source>
        <dbReference type="Proteomes" id="UP000029448"/>
    </source>
</evidence>
<dbReference type="Gene3D" id="1.20.1080.10">
    <property type="entry name" value="Glycerol uptake facilitator protein"/>
    <property type="match status" value="1"/>
</dbReference>
<evidence type="ECO:0000313" key="13">
    <source>
        <dbReference type="Proteomes" id="UP000075411"/>
    </source>
</evidence>
<feature type="transmembrane region" description="Helical" evidence="8">
    <location>
        <begin position="150"/>
        <end position="170"/>
    </location>
</feature>
<dbReference type="NCBIfam" id="TIGR00861">
    <property type="entry name" value="MIP"/>
    <property type="match status" value="1"/>
</dbReference>
<dbReference type="PANTHER" id="PTHR43829">
    <property type="entry name" value="AQUAPORIN OR AQUAGLYCEROPORIN RELATED"/>
    <property type="match status" value="1"/>
</dbReference>
<dbReference type="PRINTS" id="PR00783">
    <property type="entry name" value="MINTRINSICP"/>
</dbReference>
<dbReference type="Proteomes" id="UP000194565">
    <property type="component" value="Unassembled WGS sequence"/>
</dbReference>
<dbReference type="EMBL" id="LHZT01000132">
    <property type="protein sequence ID" value="KXV55438.1"/>
    <property type="molecule type" value="Genomic_DNA"/>
</dbReference>
<evidence type="ECO:0000256" key="4">
    <source>
        <dbReference type="ARBA" id="ARBA00022692"/>
    </source>
</evidence>
<dbReference type="EMBL" id="JOKM01000102">
    <property type="protein sequence ID" value="KGB21439.1"/>
    <property type="molecule type" value="Genomic_DNA"/>
</dbReference>
<evidence type="ECO:0000313" key="9">
    <source>
        <dbReference type="EMBL" id="KGB21439.1"/>
    </source>
</evidence>
<organism evidence="9 12">
    <name type="scientific">Acetobacter tropicalis</name>
    <dbReference type="NCBI Taxonomy" id="104102"/>
    <lineage>
        <taxon>Bacteria</taxon>
        <taxon>Pseudomonadati</taxon>
        <taxon>Pseudomonadota</taxon>
        <taxon>Alphaproteobacteria</taxon>
        <taxon>Acetobacterales</taxon>
        <taxon>Acetobacteraceae</taxon>
        <taxon>Acetobacter</taxon>
    </lineage>
</organism>
<dbReference type="GeneID" id="89479983"/>
<feature type="transmembrane region" description="Helical" evidence="8">
    <location>
        <begin position="43"/>
        <end position="64"/>
    </location>
</feature>
<dbReference type="InterPro" id="IPR050363">
    <property type="entry name" value="MIP/Aquaporin"/>
</dbReference>
<feature type="transmembrane region" description="Helical" evidence="8">
    <location>
        <begin position="93"/>
        <end position="112"/>
    </location>
</feature>
<dbReference type="Proteomes" id="UP000029448">
    <property type="component" value="Unassembled WGS sequence"/>
</dbReference>
<dbReference type="Proteomes" id="UP000075411">
    <property type="component" value="Unassembled WGS sequence"/>
</dbReference>
<dbReference type="Pfam" id="PF00230">
    <property type="entry name" value="MIP"/>
    <property type="match status" value="1"/>
</dbReference>
<feature type="transmembrane region" description="Helical" evidence="8">
    <location>
        <begin position="233"/>
        <end position="255"/>
    </location>
</feature>
<evidence type="ECO:0000256" key="3">
    <source>
        <dbReference type="ARBA" id="ARBA00022448"/>
    </source>
</evidence>
<dbReference type="EMBL" id="JOMM01000020">
    <property type="protein sequence ID" value="OUI86366.1"/>
    <property type="molecule type" value="Genomic_DNA"/>
</dbReference>
<dbReference type="PATRIC" id="fig|104102.12.peg.2690"/>
<feature type="transmembrane region" description="Helical" evidence="8">
    <location>
        <begin position="12"/>
        <end position="36"/>
    </location>
</feature>
<proteinExistence type="inferred from homology"/>
<evidence type="ECO:0000256" key="8">
    <source>
        <dbReference type="SAM" id="Phobius"/>
    </source>
</evidence>
<accession>A0A094YLC2</accession>
<dbReference type="RefSeq" id="WP_035381956.1">
    <property type="nucleotide sequence ID" value="NZ_JACAOJ010000011.1"/>
</dbReference>
<name>A0A094YLC2_9PROT</name>
<dbReference type="InterPro" id="IPR022357">
    <property type="entry name" value="MIP_CS"/>
</dbReference>
<dbReference type="PRINTS" id="PR02019">
    <property type="entry name" value="AQUAPORIN7"/>
</dbReference>
<keyword evidence="12" id="KW-1185">Reference proteome</keyword>
<evidence type="ECO:0000313" key="10">
    <source>
        <dbReference type="EMBL" id="KXV55438.1"/>
    </source>
</evidence>
<evidence type="ECO:0000313" key="11">
    <source>
        <dbReference type="EMBL" id="OUI86366.1"/>
    </source>
</evidence>
<dbReference type="InterPro" id="IPR023271">
    <property type="entry name" value="Aquaporin-like"/>
</dbReference>
<dbReference type="PANTHER" id="PTHR43829:SF9">
    <property type="entry name" value="AQUAPORIN-9"/>
    <property type="match status" value="1"/>
</dbReference>
<reference evidence="11 14" key="2">
    <citation type="submission" date="2014-06" db="EMBL/GenBank/DDBJ databases">
        <authorList>
            <person name="Ju J."/>
            <person name="Zhang J."/>
        </authorList>
    </citation>
    <scope>NUCLEOTIDE SEQUENCE [LARGE SCALE GENOMIC DNA]</scope>
    <source>
        <strain evidence="11">DmW_042</strain>
    </source>
</reference>
<evidence type="ECO:0000256" key="5">
    <source>
        <dbReference type="ARBA" id="ARBA00022989"/>
    </source>
</evidence>
<dbReference type="GO" id="GO:0005886">
    <property type="term" value="C:plasma membrane"/>
    <property type="evidence" value="ECO:0007669"/>
    <property type="project" value="TreeGrafter"/>
</dbReference>